<comment type="cofactor">
    <cofactor evidence="20">
        <name>Ca(2+)</name>
        <dbReference type="ChEBI" id="CHEBI:29108"/>
    </cofactor>
    <text evidence="20">Binds 1 Ca(2+) ion per monomer.</text>
</comment>
<keyword evidence="17" id="KW-0998">Cell outer membrane</keyword>
<dbReference type="EMBL" id="CP022347">
    <property type="protein sequence ID" value="ASQ30797.1"/>
    <property type="molecule type" value="Genomic_DNA"/>
</dbReference>
<comment type="catalytic activity">
    <reaction evidence="1">
        <text>a 1,2-diacyl-sn-glycero-3-phosphocholine + H2O = a 2-acyl-sn-glycero-3-phosphocholine + a fatty acid + H(+)</text>
        <dbReference type="Rhea" id="RHEA:18689"/>
        <dbReference type="ChEBI" id="CHEBI:15377"/>
        <dbReference type="ChEBI" id="CHEBI:15378"/>
        <dbReference type="ChEBI" id="CHEBI:28868"/>
        <dbReference type="ChEBI" id="CHEBI:57643"/>
        <dbReference type="ChEBI" id="CHEBI:57875"/>
        <dbReference type="EC" id="3.1.1.32"/>
    </reaction>
</comment>
<keyword evidence="12 21" id="KW-0378">Hydrolase</keyword>
<dbReference type="EC" id="3.1.1.4" evidence="7"/>
<dbReference type="OrthoDB" id="188433at2"/>
<dbReference type="KEGG" id="cavi:CAV_1171"/>
<feature type="binding site" description="in dimeric form" evidence="20">
    <location>
        <position position="105"/>
    </location>
    <ligand>
        <name>Ca(2+)</name>
        <dbReference type="ChEBI" id="CHEBI:29108"/>
        <label>1</label>
    </ligand>
</feature>
<evidence type="ECO:0000256" key="6">
    <source>
        <dbReference type="ARBA" id="ARBA00013179"/>
    </source>
</evidence>
<proteinExistence type="inferred from homology"/>
<comment type="subcellular location">
    <subcellularLocation>
        <location evidence="3">Cell outer membrane</location>
        <topology evidence="3">Multi-pass membrane protein</topology>
    </subcellularLocation>
</comment>
<evidence type="ECO:0000256" key="11">
    <source>
        <dbReference type="ARBA" id="ARBA00022729"/>
    </source>
</evidence>
<gene>
    <name evidence="21" type="primary">pldA</name>
    <name evidence="21" type="ORF">CAV_1171</name>
</gene>
<evidence type="ECO:0000256" key="16">
    <source>
        <dbReference type="ARBA" id="ARBA00023136"/>
    </source>
</evidence>
<keyword evidence="11" id="KW-0732">Signal</keyword>
<dbReference type="GO" id="GO:0008970">
    <property type="term" value="F:phospholipase A1 activity"/>
    <property type="evidence" value="ECO:0007669"/>
    <property type="project" value="UniProtKB-EC"/>
</dbReference>
<dbReference type="PANTHER" id="PTHR40457:SF1">
    <property type="entry name" value="PHOSPHOLIPASE A1"/>
    <property type="match status" value="1"/>
</dbReference>
<evidence type="ECO:0000256" key="4">
    <source>
        <dbReference type="ARBA" id="ARBA00010525"/>
    </source>
</evidence>
<feature type="active site" description="Nucleophile" evidence="19">
    <location>
        <position position="142"/>
    </location>
</feature>
<evidence type="ECO:0000256" key="19">
    <source>
        <dbReference type="PIRSR" id="PIRSR603187-1"/>
    </source>
</evidence>
<evidence type="ECO:0000256" key="13">
    <source>
        <dbReference type="ARBA" id="ARBA00022837"/>
    </source>
</evidence>
<dbReference type="Gene3D" id="2.40.230.10">
    <property type="entry name" value="Phospholipase A1"/>
    <property type="match status" value="1"/>
</dbReference>
<feature type="binding site" description="in dimeric form" evidence="20">
    <location>
        <position position="145"/>
    </location>
    <ligand>
        <name>Ca(2+)</name>
        <dbReference type="ChEBI" id="CHEBI:29108"/>
        <label>1</label>
    </ligand>
</feature>
<evidence type="ECO:0000256" key="8">
    <source>
        <dbReference type="ARBA" id="ARBA00022452"/>
    </source>
</evidence>
<dbReference type="GO" id="GO:0046872">
    <property type="term" value="F:metal ion binding"/>
    <property type="evidence" value="ECO:0007669"/>
    <property type="project" value="UniProtKB-KW"/>
</dbReference>
<dbReference type="GO" id="GO:0004623">
    <property type="term" value="F:phospholipase A2 activity"/>
    <property type="evidence" value="ECO:0007669"/>
    <property type="project" value="UniProtKB-EC"/>
</dbReference>
<evidence type="ECO:0000256" key="18">
    <source>
        <dbReference type="ARBA" id="ARBA00032375"/>
    </source>
</evidence>
<name>A0A222MXU2_9BACT</name>
<evidence type="ECO:0000256" key="1">
    <source>
        <dbReference type="ARBA" id="ARBA00000111"/>
    </source>
</evidence>
<evidence type="ECO:0000313" key="22">
    <source>
        <dbReference type="Proteomes" id="UP000201169"/>
    </source>
</evidence>
<comment type="similarity">
    <text evidence="4">Belongs to the phospholipase A1 family.</text>
</comment>
<keyword evidence="9" id="KW-0812">Transmembrane</keyword>
<dbReference type="InterPro" id="IPR003187">
    <property type="entry name" value="PLipase_A1"/>
</dbReference>
<dbReference type="Proteomes" id="UP000201169">
    <property type="component" value="Chromosome"/>
</dbReference>
<evidence type="ECO:0000256" key="9">
    <source>
        <dbReference type="ARBA" id="ARBA00022692"/>
    </source>
</evidence>
<evidence type="ECO:0000256" key="17">
    <source>
        <dbReference type="ARBA" id="ARBA00023237"/>
    </source>
</evidence>
<evidence type="ECO:0000256" key="5">
    <source>
        <dbReference type="ARBA" id="ARBA00011702"/>
    </source>
</evidence>
<evidence type="ECO:0000256" key="14">
    <source>
        <dbReference type="ARBA" id="ARBA00022963"/>
    </source>
</evidence>
<dbReference type="PRINTS" id="PR01486">
    <property type="entry name" value="PHPHLIPASEA1"/>
</dbReference>
<dbReference type="GO" id="GO:0009279">
    <property type="term" value="C:cell outer membrane"/>
    <property type="evidence" value="ECO:0007669"/>
    <property type="project" value="UniProtKB-SubCell"/>
</dbReference>
<organism evidence="21 22">
    <name type="scientific">Campylobacter avium LMG 24591</name>
    <dbReference type="NCBI Taxonomy" id="522484"/>
    <lineage>
        <taxon>Bacteria</taxon>
        <taxon>Pseudomonadati</taxon>
        <taxon>Campylobacterota</taxon>
        <taxon>Epsilonproteobacteria</taxon>
        <taxon>Campylobacterales</taxon>
        <taxon>Campylobacteraceae</taxon>
        <taxon>Campylobacter</taxon>
    </lineage>
</organism>
<keyword evidence="8" id="KW-1134">Transmembrane beta strand</keyword>
<dbReference type="AlphaFoldDB" id="A0A222MXU2"/>
<dbReference type="SUPFAM" id="SSF56931">
    <property type="entry name" value="Outer membrane phospholipase A (OMPLA)"/>
    <property type="match status" value="1"/>
</dbReference>
<keyword evidence="10 20" id="KW-0479">Metal-binding</keyword>
<evidence type="ECO:0000256" key="7">
    <source>
        <dbReference type="ARBA" id="ARBA00013278"/>
    </source>
</evidence>
<feature type="binding site" description="in dimeric form" evidence="20">
    <location>
        <position position="186"/>
    </location>
    <ligand>
        <name>Ca(2+)</name>
        <dbReference type="ChEBI" id="CHEBI:29108"/>
        <label>1</label>
    </ligand>
</feature>
<evidence type="ECO:0000256" key="2">
    <source>
        <dbReference type="ARBA" id="ARBA00001604"/>
    </source>
</evidence>
<keyword evidence="13 20" id="KW-0106">Calcium</keyword>
<dbReference type="EC" id="3.1.1.32" evidence="6"/>
<feature type="binding site" description="in dimeric form" evidence="20">
    <location>
        <position position="152"/>
    </location>
    <ligand>
        <name>Ca(2+)</name>
        <dbReference type="ChEBI" id="CHEBI:29108"/>
        <label>1</label>
    </ligand>
</feature>
<evidence type="ECO:0000313" key="21">
    <source>
        <dbReference type="EMBL" id="ASQ30797.1"/>
    </source>
</evidence>
<keyword evidence="16" id="KW-0472">Membrane</keyword>
<dbReference type="Pfam" id="PF02253">
    <property type="entry name" value="PLA1"/>
    <property type="match status" value="1"/>
</dbReference>
<comment type="catalytic activity">
    <reaction evidence="2">
        <text>a 1,2-diacyl-sn-glycero-3-phosphocholine + H2O = a 1-acyl-sn-glycero-3-phosphocholine + a fatty acid + H(+)</text>
        <dbReference type="Rhea" id="RHEA:15801"/>
        <dbReference type="ChEBI" id="CHEBI:15377"/>
        <dbReference type="ChEBI" id="CHEBI:15378"/>
        <dbReference type="ChEBI" id="CHEBI:28868"/>
        <dbReference type="ChEBI" id="CHEBI:57643"/>
        <dbReference type="ChEBI" id="CHEBI:58168"/>
        <dbReference type="EC" id="3.1.1.4"/>
    </reaction>
</comment>
<evidence type="ECO:0000256" key="15">
    <source>
        <dbReference type="ARBA" id="ARBA00023098"/>
    </source>
</evidence>
<keyword evidence="22" id="KW-1185">Reference proteome</keyword>
<dbReference type="PANTHER" id="PTHR40457">
    <property type="entry name" value="PHOSPHOLIPASE A1"/>
    <property type="match status" value="1"/>
</dbReference>
<evidence type="ECO:0000256" key="3">
    <source>
        <dbReference type="ARBA" id="ARBA00004571"/>
    </source>
</evidence>
<evidence type="ECO:0000256" key="20">
    <source>
        <dbReference type="PIRSR" id="PIRSR603187-2"/>
    </source>
</evidence>
<dbReference type="RefSeq" id="WP_094325602.1">
    <property type="nucleotide sequence ID" value="NZ_CP022347.1"/>
</dbReference>
<accession>A0A222MXU2</accession>
<evidence type="ECO:0000256" key="10">
    <source>
        <dbReference type="ARBA" id="ARBA00022723"/>
    </source>
</evidence>
<dbReference type="GO" id="GO:0016042">
    <property type="term" value="P:lipid catabolic process"/>
    <property type="evidence" value="ECO:0007669"/>
    <property type="project" value="UniProtKB-KW"/>
</dbReference>
<dbReference type="InterPro" id="IPR036541">
    <property type="entry name" value="PLipase_A1_sf"/>
</dbReference>
<feature type="active site" description="Proton acceptor" evidence="19">
    <location>
        <position position="140"/>
    </location>
</feature>
<keyword evidence="15" id="KW-0443">Lipid metabolism</keyword>
<sequence length="272" mass="32097">MKIKILFLTLTVALFASDIDFVKLNKDNYLGHNSGTNFLNISTHEINYFLPLSYTFKGKYPSDKRAEAKFQISVKKPLFEDIFGLDERYYFAYTQKAWWQIYKHSAPFRELNYKPEFFISFPTKFENFKILQNIRVGFVHESNGRDDENLLSRSWNKLYASFAFFQGPFMIVPRIYYIIPEASLKDNKDIGHYAGNFDLSLKYLGKNYFGEVLVKNNLNFKDNKASFELNLGFEPFKNGVFLYTQYYYGYVENLLTYKKLTNKLSIGFLIAY</sequence>
<keyword evidence="14" id="KW-0442">Lipid degradation</keyword>
<reference evidence="21 22" key="1">
    <citation type="submission" date="2017-07" db="EMBL/GenBank/DDBJ databases">
        <title>Analysis of two Campylobacter avium genomes and identification of a novel hippuricase gene.</title>
        <authorList>
            <person name="Miller W.G."/>
            <person name="Chapman M.H."/>
            <person name="Yee E."/>
            <person name="Revez J."/>
            <person name="Bono J.L."/>
            <person name="Rossi M."/>
        </authorList>
    </citation>
    <scope>NUCLEOTIDE SEQUENCE [LARGE SCALE GENOMIC DNA]</scope>
    <source>
        <strain evidence="21 22">LMG 24591</strain>
    </source>
</reference>
<evidence type="ECO:0000256" key="12">
    <source>
        <dbReference type="ARBA" id="ARBA00022801"/>
    </source>
</evidence>
<protein>
    <recommendedName>
        <fullName evidence="18">Phosphatidylcholine 1-acylhydrolase</fullName>
        <ecNumber evidence="6">3.1.1.32</ecNumber>
        <ecNumber evidence="7">3.1.1.4</ecNumber>
    </recommendedName>
</protein>
<comment type="subunit">
    <text evidence="5">Homodimer; dimerization is reversible, and the dimeric form is the active one.</text>
</comment>